<evidence type="ECO:0000313" key="3">
    <source>
        <dbReference type="Proteomes" id="UP000800200"/>
    </source>
</evidence>
<dbReference type="EMBL" id="ML994713">
    <property type="protein sequence ID" value="KAF2176160.1"/>
    <property type="molecule type" value="Genomic_DNA"/>
</dbReference>
<name>A0A6A6EUF0_9PEZI</name>
<sequence>MDECGTRIGVGGNQEVVTLEVYRATESPSETERELVTLVEAINALGQVIPPLCI</sequence>
<dbReference type="EMBL" id="ML994613">
    <property type="protein sequence ID" value="KAF2193506.1"/>
    <property type="molecule type" value="Genomic_DNA"/>
</dbReference>
<dbReference type="Proteomes" id="UP000800200">
    <property type="component" value="Unassembled WGS sequence"/>
</dbReference>
<accession>A0A6A6EUF0</accession>
<evidence type="ECO:0000313" key="1">
    <source>
        <dbReference type="EMBL" id="KAF2176160.1"/>
    </source>
</evidence>
<gene>
    <name evidence="1" type="ORF">K469DRAFT_700259</name>
    <name evidence="2" type="ORF">K469DRAFT_712274</name>
</gene>
<protein>
    <submittedName>
        <fullName evidence="2">Uncharacterized protein</fullName>
    </submittedName>
</protein>
<dbReference type="AlphaFoldDB" id="A0A6A6EUF0"/>
<reference evidence="2" key="1">
    <citation type="journal article" date="2020" name="Stud. Mycol.">
        <title>101 Dothideomycetes genomes: a test case for predicting lifestyles and emergence of pathogens.</title>
        <authorList>
            <person name="Haridas S."/>
            <person name="Albert R."/>
            <person name="Binder M."/>
            <person name="Bloem J."/>
            <person name="Labutti K."/>
            <person name="Salamov A."/>
            <person name="Andreopoulos B."/>
            <person name="Baker S."/>
            <person name="Barry K."/>
            <person name="Bills G."/>
            <person name="Bluhm B."/>
            <person name="Cannon C."/>
            <person name="Castanera R."/>
            <person name="Culley D."/>
            <person name="Daum C."/>
            <person name="Ezra D."/>
            <person name="Gonzalez J."/>
            <person name="Henrissat B."/>
            <person name="Kuo A."/>
            <person name="Liang C."/>
            <person name="Lipzen A."/>
            <person name="Lutzoni F."/>
            <person name="Magnuson J."/>
            <person name="Mondo S."/>
            <person name="Nolan M."/>
            <person name="Ohm R."/>
            <person name="Pangilinan J."/>
            <person name="Park H.-J."/>
            <person name="Ramirez L."/>
            <person name="Alfaro M."/>
            <person name="Sun H."/>
            <person name="Tritt A."/>
            <person name="Yoshinaga Y."/>
            <person name="Zwiers L.-H."/>
            <person name="Turgeon B."/>
            <person name="Goodwin S."/>
            <person name="Spatafora J."/>
            <person name="Crous P."/>
            <person name="Grigoriev I."/>
        </authorList>
    </citation>
    <scope>NUCLEOTIDE SEQUENCE</scope>
    <source>
        <strain evidence="2">CBS 207.26</strain>
    </source>
</reference>
<keyword evidence="3" id="KW-1185">Reference proteome</keyword>
<dbReference type="OrthoDB" id="5425161at2759"/>
<evidence type="ECO:0000313" key="2">
    <source>
        <dbReference type="EMBL" id="KAF2193506.1"/>
    </source>
</evidence>
<organism evidence="2 3">
    <name type="scientific">Zopfia rhizophila CBS 207.26</name>
    <dbReference type="NCBI Taxonomy" id="1314779"/>
    <lineage>
        <taxon>Eukaryota</taxon>
        <taxon>Fungi</taxon>
        <taxon>Dikarya</taxon>
        <taxon>Ascomycota</taxon>
        <taxon>Pezizomycotina</taxon>
        <taxon>Dothideomycetes</taxon>
        <taxon>Dothideomycetes incertae sedis</taxon>
        <taxon>Zopfiaceae</taxon>
        <taxon>Zopfia</taxon>
    </lineage>
</organism>
<proteinExistence type="predicted"/>